<gene>
    <name evidence="2" type="ORF">IC602_04680</name>
</gene>
<organism evidence="2 3">
    <name type="scientific">Virgibacillus halodenitrificans</name>
    <name type="common">Bacillus halodenitrificans</name>
    <dbReference type="NCBI Taxonomy" id="1482"/>
    <lineage>
        <taxon>Bacteria</taxon>
        <taxon>Bacillati</taxon>
        <taxon>Bacillota</taxon>
        <taxon>Bacilli</taxon>
        <taxon>Bacillales</taxon>
        <taxon>Bacillaceae</taxon>
        <taxon>Virgibacillus</taxon>
    </lineage>
</organism>
<feature type="transmembrane region" description="Helical" evidence="1">
    <location>
        <begin position="35"/>
        <end position="55"/>
    </location>
</feature>
<name>A0ABR7VIZ3_VIRHA</name>
<feature type="transmembrane region" description="Helical" evidence="1">
    <location>
        <begin position="6"/>
        <end position="23"/>
    </location>
</feature>
<dbReference type="EMBL" id="JACWEZ010000002">
    <property type="protein sequence ID" value="MBD1221894.1"/>
    <property type="molecule type" value="Genomic_DNA"/>
</dbReference>
<sequence>MGFWYLLLLLIGVVFIVLSLIKIKSVGVTKKTGTLLTLGAVVIVASIFLLTPGSSEVIANLLNLQ</sequence>
<keyword evidence="3" id="KW-1185">Reference proteome</keyword>
<dbReference type="Proteomes" id="UP000621631">
    <property type="component" value="Unassembled WGS sequence"/>
</dbReference>
<evidence type="ECO:0000256" key="1">
    <source>
        <dbReference type="SAM" id="Phobius"/>
    </source>
</evidence>
<comment type="caution">
    <text evidence="2">The sequence shown here is derived from an EMBL/GenBank/DDBJ whole genome shotgun (WGS) entry which is preliminary data.</text>
</comment>
<keyword evidence="1" id="KW-0472">Membrane</keyword>
<evidence type="ECO:0000313" key="2">
    <source>
        <dbReference type="EMBL" id="MBD1221894.1"/>
    </source>
</evidence>
<dbReference type="RefSeq" id="WP_189777299.1">
    <property type="nucleotide sequence ID" value="NZ_JACWEZ010000002.1"/>
</dbReference>
<evidence type="ECO:0000313" key="3">
    <source>
        <dbReference type="Proteomes" id="UP000621631"/>
    </source>
</evidence>
<reference evidence="2 3" key="1">
    <citation type="submission" date="2020-09" db="EMBL/GenBank/DDBJ databases">
        <title>Draft Genome Sequences of Oil-Oxidizing Bacteria Halomonas titanicae, Marinobacter lutaoensis, and Virgibacillus halodenitrificans Isolated from Highly Saline Environments.</title>
        <authorList>
            <person name="Grouzdev D.S."/>
            <person name="Sokolova D.S."/>
            <person name="Semenova E.M."/>
            <person name="Borzenkov I.A."/>
            <person name="Bidzhieva S.K."/>
            <person name="Poltaraus A.B."/>
            <person name="Nazina T.N."/>
        </authorList>
    </citation>
    <scope>NUCLEOTIDE SEQUENCE [LARGE SCALE GENOMIC DNA]</scope>
    <source>
        <strain evidence="2 3">VKM B-3472D</strain>
    </source>
</reference>
<protein>
    <submittedName>
        <fullName evidence="2">Uncharacterized protein</fullName>
    </submittedName>
</protein>
<keyword evidence="1" id="KW-1133">Transmembrane helix</keyword>
<proteinExistence type="predicted"/>
<keyword evidence="1" id="KW-0812">Transmembrane</keyword>
<accession>A0ABR7VIZ3</accession>